<comment type="cofactor">
    <cofactor evidence="2">
        <name>FAD</name>
        <dbReference type="ChEBI" id="CHEBI:57692"/>
    </cofactor>
</comment>
<dbReference type="InterPro" id="IPR012132">
    <property type="entry name" value="GMC_OxRdtase"/>
</dbReference>
<dbReference type="SUPFAM" id="SSF54373">
    <property type="entry name" value="FAD-linked reductases, C-terminal domain"/>
    <property type="match status" value="1"/>
</dbReference>
<dbReference type="PIRSF" id="PIRSF000137">
    <property type="entry name" value="Alcohol_oxidase"/>
    <property type="match status" value="1"/>
</dbReference>
<dbReference type="GeneID" id="96004558"/>
<protein>
    <recommendedName>
        <fullName evidence="4">Glucose-methanol-choline oxidoreductase N-terminal domain-containing protein</fullName>
    </recommendedName>
</protein>
<feature type="domain" description="Glucose-methanol-choline oxidoreductase N-terminal" evidence="4">
    <location>
        <begin position="291"/>
        <end position="305"/>
    </location>
</feature>
<dbReference type="RefSeq" id="XP_069231376.1">
    <property type="nucleotide sequence ID" value="XM_069371720.1"/>
</dbReference>
<dbReference type="EMBL" id="JAAQHG020000007">
    <property type="protein sequence ID" value="KAL1588271.1"/>
    <property type="molecule type" value="Genomic_DNA"/>
</dbReference>
<keyword evidence="6" id="KW-1185">Reference proteome</keyword>
<comment type="caution">
    <text evidence="5">The sequence shown here is derived from an EMBL/GenBank/DDBJ whole genome shotgun (WGS) entry which is preliminary data.</text>
</comment>
<evidence type="ECO:0000256" key="2">
    <source>
        <dbReference type="PIRSR" id="PIRSR000137-2"/>
    </source>
</evidence>
<dbReference type="Proteomes" id="UP000803884">
    <property type="component" value="Unassembled WGS sequence"/>
</dbReference>
<feature type="region of interest" description="Disordered" evidence="3">
    <location>
        <begin position="70"/>
        <end position="101"/>
    </location>
</feature>
<feature type="binding site" evidence="2">
    <location>
        <position position="250"/>
    </location>
    <ligand>
        <name>FAD</name>
        <dbReference type="ChEBI" id="CHEBI:57692"/>
    </ligand>
</feature>
<dbReference type="PANTHER" id="PTHR11552">
    <property type="entry name" value="GLUCOSE-METHANOL-CHOLINE GMC OXIDOREDUCTASE"/>
    <property type="match status" value="1"/>
</dbReference>
<dbReference type="Gene3D" id="3.50.50.60">
    <property type="entry name" value="FAD/NAD(P)-binding domain"/>
    <property type="match status" value="1"/>
</dbReference>
<dbReference type="GO" id="GO:0050660">
    <property type="term" value="F:flavin adenine dinucleotide binding"/>
    <property type="evidence" value="ECO:0007669"/>
    <property type="project" value="InterPro"/>
</dbReference>
<keyword evidence="2" id="KW-0274">FAD</keyword>
<sequence length="614" mass="66439">MTVPPLESADIVIIGAGTAGCVLANRLSADPSLSVLVLEAGEDHSSDPRVYTPARARELLGDEQIDWDFESEPEPGLCFRESAPGGPRESGRRMAQPRGKAVGGTSVINSFALINPSAAEFDAWAEMGNGGWDWAGVRKYFRRFQTVVPPDEKVVEELNLAHNFTAGGGSGPVQATFPLNATPLQKAWLQAFRDLGLENVNDPLEGRAIGGGITANHIGAKDRERCHAEVAYLRPVKGRKNLSVVSGAMVQRILFEKENGDRKAVGRGVIYQKAGETRQVRVRKEVIVAAGAFGTPQMLELSGIGDAELLREQAIDVIYDNPAVGENLQDHIRAGISFEDTEAAAGIFPPMSREEAEKLYEDSRSGPWAEMAAWMFAYMPLARFASKADMKQLEATCRQHLDSNSQDHSAHQSKDTAFIERTLLSPKEASATAYLIRKPVAPVPGPQLGVGKCVTFCAMLSHPLSRGSVHITSPEAKTKPVVRFNYYTHPVDLEVHARHLLALQDLAQAPAFKPMIKEGGARYPPVLDLEAAKSFLRETATTNYHPCGSCAMRPEGDGGVVDERLKVYGTANVRVVDASVFPVIPRGNIVSSVYAVAEKAADILLEDLGLKTGD</sequence>
<organism evidence="5 6">
    <name type="scientific">Cladosporium halotolerans</name>
    <dbReference type="NCBI Taxonomy" id="1052096"/>
    <lineage>
        <taxon>Eukaryota</taxon>
        <taxon>Fungi</taxon>
        <taxon>Dikarya</taxon>
        <taxon>Ascomycota</taxon>
        <taxon>Pezizomycotina</taxon>
        <taxon>Dothideomycetes</taxon>
        <taxon>Dothideomycetidae</taxon>
        <taxon>Cladosporiales</taxon>
        <taxon>Cladosporiaceae</taxon>
        <taxon>Cladosporium</taxon>
    </lineage>
</organism>
<dbReference type="GO" id="GO:0016614">
    <property type="term" value="F:oxidoreductase activity, acting on CH-OH group of donors"/>
    <property type="evidence" value="ECO:0007669"/>
    <property type="project" value="InterPro"/>
</dbReference>
<dbReference type="Gene3D" id="3.30.560.10">
    <property type="entry name" value="Glucose Oxidase, domain 3"/>
    <property type="match status" value="1"/>
</dbReference>
<evidence type="ECO:0000256" key="3">
    <source>
        <dbReference type="SAM" id="MobiDB-lite"/>
    </source>
</evidence>
<dbReference type="Pfam" id="PF05199">
    <property type="entry name" value="GMC_oxred_C"/>
    <property type="match status" value="1"/>
</dbReference>
<evidence type="ECO:0000313" key="5">
    <source>
        <dbReference type="EMBL" id="KAL1588271.1"/>
    </source>
</evidence>
<name>A0AB34KVG3_9PEZI</name>
<proteinExistence type="inferred from homology"/>
<dbReference type="PANTHER" id="PTHR11552:SF210">
    <property type="entry name" value="GLUCOSE-METHANOL-CHOLINE OXIDOREDUCTASE N-TERMINAL DOMAIN-CONTAINING PROTEIN-RELATED"/>
    <property type="match status" value="1"/>
</dbReference>
<dbReference type="InterPro" id="IPR036188">
    <property type="entry name" value="FAD/NAD-bd_sf"/>
</dbReference>
<keyword evidence="2" id="KW-0285">Flavoprotein</keyword>
<evidence type="ECO:0000256" key="1">
    <source>
        <dbReference type="ARBA" id="ARBA00010790"/>
    </source>
</evidence>
<evidence type="ECO:0000313" key="6">
    <source>
        <dbReference type="Proteomes" id="UP000803884"/>
    </source>
</evidence>
<dbReference type="AlphaFoldDB" id="A0AB34KVG3"/>
<evidence type="ECO:0000259" key="4">
    <source>
        <dbReference type="PROSITE" id="PS00624"/>
    </source>
</evidence>
<dbReference type="InterPro" id="IPR000172">
    <property type="entry name" value="GMC_OxRdtase_N"/>
</dbReference>
<dbReference type="PROSITE" id="PS00624">
    <property type="entry name" value="GMC_OXRED_2"/>
    <property type="match status" value="1"/>
</dbReference>
<accession>A0AB34KVG3</accession>
<gene>
    <name evidence="5" type="ORF">WHR41_03114</name>
</gene>
<comment type="similarity">
    <text evidence="1">Belongs to the GMC oxidoreductase family.</text>
</comment>
<reference evidence="5 6" key="1">
    <citation type="journal article" date="2020" name="Microbiol. Resour. Announc.">
        <title>Draft Genome Sequence of a Cladosporium Species Isolated from the Mesophotic Ascidian Didemnum maculosum.</title>
        <authorList>
            <person name="Gioti A."/>
            <person name="Siaperas R."/>
            <person name="Nikolaivits E."/>
            <person name="Le Goff G."/>
            <person name="Ouazzani J."/>
            <person name="Kotoulas G."/>
            <person name="Topakas E."/>
        </authorList>
    </citation>
    <scope>NUCLEOTIDE SEQUENCE [LARGE SCALE GENOMIC DNA]</scope>
    <source>
        <strain evidence="5 6">TM138-S3</strain>
    </source>
</reference>
<dbReference type="Pfam" id="PF00732">
    <property type="entry name" value="GMC_oxred_N"/>
    <property type="match status" value="1"/>
</dbReference>
<dbReference type="SUPFAM" id="SSF51905">
    <property type="entry name" value="FAD/NAD(P)-binding domain"/>
    <property type="match status" value="1"/>
</dbReference>
<dbReference type="InterPro" id="IPR007867">
    <property type="entry name" value="GMC_OxRtase_C"/>
</dbReference>
<feature type="binding site" evidence="2">
    <location>
        <position position="105"/>
    </location>
    <ligand>
        <name>FAD</name>
        <dbReference type="ChEBI" id="CHEBI:57692"/>
    </ligand>
</feature>